<reference evidence="2 3" key="1">
    <citation type="submission" date="2015-08" db="EMBL/GenBank/DDBJ databases">
        <title>Next Generation Sequencing and Analysis of the Genome of Puccinia sorghi L Schw, the Causal Agent of Maize Common Rust.</title>
        <authorList>
            <person name="Rochi L."/>
            <person name="Burguener G."/>
            <person name="Darino M."/>
            <person name="Turjanski A."/>
            <person name="Kreff E."/>
            <person name="Dieguez M.J."/>
            <person name="Sacco F."/>
        </authorList>
    </citation>
    <scope>NUCLEOTIDE SEQUENCE [LARGE SCALE GENOMIC DNA]</scope>
    <source>
        <strain evidence="2 3">RO10H11247</strain>
    </source>
</reference>
<dbReference type="AlphaFoldDB" id="A0A0L6VR59"/>
<evidence type="ECO:0000313" key="2">
    <source>
        <dbReference type="EMBL" id="KNZ63181.1"/>
    </source>
</evidence>
<dbReference type="EMBL" id="LAVV01001976">
    <property type="protein sequence ID" value="KNZ63181.1"/>
    <property type="molecule type" value="Genomic_DNA"/>
</dbReference>
<keyword evidence="3" id="KW-1185">Reference proteome</keyword>
<dbReference type="VEuPathDB" id="FungiDB:VP01_1177g3"/>
<keyword evidence="1" id="KW-1133">Transmembrane helix</keyword>
<accession>A0A0L6VR59</accession>
<keyword evidence="1" id="KW-0812">Transmembrane</keyword>
<feature type="transmembrane region" description="Helical" evidence="1">
    <location>
        <begin position="12"/>
        <end position="32"/>
    </location>
</feature>
<organism evidence="2 3">
    <name type="scientific">Puccinia sorghi</name>
    <dbReference type="NCBI Taxonomy" id="27349"/>
    <lineage>
        <taxon>Eukaryota</taxon>
        <taxon>Fungi</taxon>
        <taxon>Dikarya</taxon>
        <taxon>Basidiomycota</taxon>
        <taxon>Pucciniomycotina</taxon>
        <taxon>Pucciniomycetes</taxon>
        <taxon>Pucciniales</taxon>
        <taxon>Pucciniaceae</taxon>
        <taxon>Puccinia</taxon>
    </lineage>
</organism>
<evidence type="ECO:0000256" key="1">
    <source>
        <dbReference type="SAM" id="Phobius"/>
    </source>
</evidence>
<sequence>MTAILSYTQNNLYSLLYINPIDLSSITGYILLIHLSHSFHPPPFLHLTYSLPLFKYQPLFKSHSHLKKAIIEEFSHYPQLTLVTLFSYSKNFLKKTCDSYSLNLPNPLDKTLCTLFGHHYLHILHTQPNLHIHPIKESLWFCKLFFWPIFQLSATPKVIHLAIKQSCPHMAGSHGPILLQQVNLLVLKLEYKKKKGRKRIASHYCRLQVRKLSQIDRAKTVTYNNNPNTRKFTYECRLVQDKLVNFPHSEPIKCVVSKHMNNIKAYSIRFSLSWFAVIVHDLIAVYFSSFYVFTNVFDFFTKTAQISHFGSSYSILARQNPTLLL</sequence>
<dbReference type="Proteomes" id="UP000037035">
    <property type="component" value="Unassembled WGS sequence"/>
</dbReference>
<proteinExistence type="predicted"/>
<gene>
    <name evidence="2" type="ORF">VP01_1177g3</name>
</gene>
<name>A0A0L6VR59_9BASI</name>
<evidence type="ECO:0000313" key="3">
    <source>
        <dbReference type="Proteomes" id="UP000037035"/>
    </source>
</evidence>
<comment type="caution">
    <text evidence="2">The sequence shown here is derived from an EMBL/GenBank/DDBJ whole genome shotgun (WGS) entry which is preliminary data.</text>
</comment>
<feature type="transmembrane region" description="Helical" evidence="1">
    <location>
        <begin position="272"/>
        <end position="293"/>
    </location>
</feature>
<protein>
    <submittedName>
        <fullName evidence="2">Uncharacterized protein</fullName>
    </submittedName>
</protein>
<keyword evidence="1" id="KW-0472">Membrane</keyword>